<dbReference type="Proteomes" id="UP000054270">
    <property type="component" value="Unassembled WGS sequence"/>
</dbReference>
<reference evidence="3" key="1">
    <citation type="submission" date="2014-04" db="EMBL/GenBank/DDBJ databases">
        <title>Evolutionary Origins and Diversification of the Mycorrhizal Mutualists.</title>
        <authorList>
            <consortium name="DOE Joint Genome Institute"/>
            <consortium name="Mycorrhizal Genomics Consortium"/>
            <person name="Kohler A."/>
            <person name="Kuo A."/>
            <person name="Nagy L.G."/>
            <person name="Floudas D."/>
            <person name="Copeland A."/>
            <person name="Barry K.W."/>
            <person name="Cichocki N."/>
            <person name="Veneault-Fourrey C."/>
            <person name="LaButti K."/>
            <person name="Lindquist E.A."/>
            <person name="Lipzen A."/>
            <person name="Lundell T."/>
            <person name="Morin E."/>
            <person name="Murat C."/>
            <person name="Riley R."/>
            <person name="Ohm R."/>
            <person name="Sun H."/>
            <person name="Tunlid A."/>
            <person name="Henrissat B."/>
            <person name="Grigoriev I.V."/>
            <person name="Hibbett D.S."/>
            <person name="Martin F."/>
        </authorList>
    </citation>
    <scope>NUCLEOTIDE SEQUENCE [LARGE SCALE GENOMIC DNA]</scope>
    <source>
        <strain evidence="3">FD-334 SS-4</strain>
    </source>
</reference>
<accession>A0A0D2M6S1</accession>
<sequence length="241" mass="27164">MFLFLEWILNLHYWFTCSSTVGISVVGTKCLIFAILVNYAVEVMKTGHNSGLGLSDWISTALGRPFLYSSTIPVIWMLKTIKRVSISRESSSWIPKLHISRATHTERASDRFDSQTPKIYIVMAYAVLGILLAACNHFDIYTVYLFNSAVGLPSYFLGQSLQIILNFRCKTFSGTYRLGPWFMFFGVILTMVQHIPNLFDHYNIDSGWSFPTFIELLLAGILAGQAATYPPASQQEDSDAE</sequence>
<proteinExistence type="predicted"/>
<feature type="transmembrane region" description="Helical" evidence="1">
    <location>
        <begin position="12"/>
        <end position="37"/>
    </location>
</feature>
<feature type="transmembrane region" description="Helical" evidence="1">
    <location>
        <begin position="117"/>
        <end position="134"/>
    </location>
</feature>
<dbReference type="OrthoDB" id="3067084at2759"/>
<keyword evidence="1" id="KW-0812">Transmembrane</keyword>
<dbReference type="AlphaFoldDB" id="A0A0D2M6S1"/>
<dbReference type="EMBL" id="KN817583">
    <property type="protein sequence ID" value="KJA18903.1"/>
    <property type="molecule type" value="Genomic_DNA"/>
</dbReference>
<feature type="transmembrane region" description="Helical" evidence="1">
    <location>
        <begin position="208"/>
        <end position="229"/>
    </location>
</feature>
<feature type="transmembrane region" description="Helical" evidence="1">
    <location>
        <begin position="140"/>
        <end position="157"/>
    </location>
</feature>
<protein>
    <submittedName>
        <fullName evidence="2">Uncharacterized protein</fullName>
    </submittedName>
</protein>
<keyword evidence="1" id="KW-0472">Membrane</keyword>
<feature type="transmembrane region" description="Helical" evidence="1">
    <location>
        <begin position="178"/>
        <end position="196"/>
    </location>
</feature>
<evidence type="ECO:0000313" key="2">
    <source>
        <dbReference type="EMBL" id="KJA18903.1"/>
    </source>
</evidence>
<name>A0A0D2M6S1_HYPSF</name>
<evidence type="ECO:0000256" key="1">
    <source>
        <dbReference type="SAM" id="Phobius"/>
    </source>
</evidence>
<keyword evidence="3" id="KW-1185">Reference proteome</keyword>
<evidence type="ECO:0000313" key="3">
    <source>
        <dbReference type="Proteomes" id="UP000054270"/>
    </source>
</evidence>
<gene>
    <name evidence="2" type="ORF">HYPSUDRAFT_910810</name>
</gene>
<organism evidence="2 3">
    <name type="scientific">Hypholoma sublateritium (strain FD-334 SS-4)</name>
    <dbReference type="NCBI Taxonomy" id="945553"/>
    <lineage>
        <taxon>Eukaryota</taxon>
        <taxon>Fungi</taxon>
        <taxon>Dikarya</taxon>
        <taxon>Basidiomycota</taxon>
        <taxon>Agaricomycotina</taxon>
        <taxon>Agaricomycetes</taxon>
        <taxon>Agaricomycetidae</taxon>
        <taxon>Agaricales</taxon>
        <taxon>Agaricineae</taxon>
        <taxon>Strophariaceae</taxon>
        <taxon>Hypholoma</taxon>
    </lineage>
</organism>
<keyword evidence="1" id="KW-1133">Transmembrane helix</keyword>